<evidence type="ECO:0000256" key="8">
    <source>
        <dbReference type="ARBA" id="ARBA00023016"/>
    </source>
</evidence>
<dbReference type="PANTHER" id="PTHR10612">
    <property type="entry name" value="APOLIPOPROTEIN D"/>
    <property type="match status" value="1"/>
</dbReference>
<dbReference type="InterPro" id="IPR022271">
    <property type="entry name" value="Lipocalin_ApoD"/>
</dbReference>
<keyword evidence="9" id="KW-0446">Lipid-binding</keyword>
<dbReference type="FunFam" id="2.40.128.20:FF:000003">
    <property type="entry name" value="Apolipoprotein D"/>
    <property type="match status" value="1"/>
</dbReference>
<protein>
    <recommendedName>
        <fullName evidence="4">Apolipoprotein D</fullName>
    </recommendedName>
</protein>
<keyword evidence="11" id="KW-0325">Glycoprotein</keyword>
<evidence type="ECO:0000256" key="3">
    <source>
        <dbReference type="ARBA" id="ARBA00006889"/>
    </source>
</evidence>
<evidence type="ECO:0000256" key="2">
    <source>
        <dbReference type="ARBA" id="ARBA00006119"/>
    </source>
</evidence>
<dbReference type="InterPro" id="IPR003057">
    <property type="entry name" value="Invtbrt_color"/>
</dbReference>
<evidence type="ECO:0000256" key="4">
    <source>
        <dbReference type="ARBA" id="ARBA00019890"/>
    </source>
</evidence>
<evidence type="ECO:0000313" key="15">
    <source>
        <dbReference type="EMBL" id="OQV25688.1"/>
    </source>
</evidence>
<dbReference type="GO" id="GO:0005737">
    <property type="term" value="C:cytoplasm"/>
    <property type="evidence" value="ECO:0007669"/>
    <property type="project" value="TreeGrafter"/>
</dbReference>
<keyword evidence="6" id="KW-0964">Secreted</keyword>
<evidence type="ECO:0000256" key="13">
    <source>
        <dbReference type="PIRNR" id="PIRNR036893"/>
    </source>
</evidence>
<dbReference type="GO" id="GO:0000302">
    <property type="term" value="P:response to reactive oxygen species"/>
    <property type="evidence" value="ECO:0007669"/>
    <property type="project" value="TreeGrafter"/>
</dbReference>
<dbReference type="GO" id="GO:0005576">
    <property type="term" value="C:extracellular region"/>
    <property type="evidence" value="ECO:0007669"/>
    <property type="project" value="UniProtKB-SubCell"/>
</dbReference>
<comment type="subcellular location">
    <subcellularLocation>
        <location evidence="1">Secreted</location>
    </subcellularLocation>
</comment>
<feature type="domain" description="Lipocalin/cytosolic fatty-acid binding" evidence="14">
    <location>
        <begin position="45"/>
        <end position="187"/>
    </location>
</feature>
<evidence type="ECO:0000256" key="1">
    <source>
        <dbReference type="ARBA" id="ARBA00004613"/>
    </source>
</evidence>
<dbReference type="SUPFAM" id="SSF50814">
    <property type="entry name" value="Lipocalins"/>
    <property type="match status" value="1"/>
</dbReference>
<dbReference type="GO" id="GO:0006629">
    <property type="term" value="P:lipid metabolic process"/>
    <property type="evidence" value="ECO:0007669"/>
    <property type="project" value="TreeGrafter"/>
</dbReference>
<feature type="signal peptide" evidence="13">
    <location>
        <begin position="1"/>
        <end position="23"/>
    </location>
</feature>
<evidence type="ECO:0000313" key="16">
    <source>
        <dbReference type="Proteomes" id="UP000192578"/>
    </source>
</evidence>
<dbReference type="InterPro" id="IPR000566">
    <property type="entry name" value="Lipocln_cytosolic_FA-bd_dom"/>
</dbReference>
<sequence>MNASTSFIFAVASLLLQGLFAEAQIIRWGSCESQNVTVMQNFNTDPYLGRWYEQERYYAAAEAGLTCVTAEYSPHHDGGINVNNTGVDSNGKASSVVGTGYAPDPSQPAKLMVKFPGAGPAGSLWIIDTDYTSYSVAYSCSNMAPFRLVNAWLLSRARDGFPHDAIEKVEKVLRERNIEKDPFEHVNQDGCTNGSNQQRPKIFLASAA</sequence>
<dbReference type="OrthoDB" id="565904at2759"/>
<keyword evidence="8" id="KW-0346">Stress response</keyword>
<dbReference type="PIRSF" id="PIRSF036893">
    <property type="entry name" value="Lipocalin_ApoD"/>
    <property type="match status" value="1"/>
</dbReference>
<dbReference type="InterPro" id="IPR012674">
    <property type="entry name" value="Calycin"/>
</dbReference>
<dbReference type="AlphaFoldDB" id="A0A1W0XE52"/>
<feature type="chain" id="PRO_5013437228" description="Apolipoprotein D" evidence="13">
    <location>
        <begin position="24"/>
        <end position="208"/>
    </location>
</feature>
<evidence type="ECO:0000256" key="5">
    <source>
        <dbReference type="ARBA" id="ARBA00022448"/>
    </source>
</evidence>
<evidence type="ECO:0000256" key="11">
    <source>
        <dbReference type="ARBA" id="ARBA00023180"/>
    </source>
</evidence>
<comment type="similarity">
    <text evidence="3 13">Belongs to the calycin superfamily. Lipocalin family.</text>
</comment>
<keyword evidence="16" id="KW-1185">Reference proteome</keyword>
<dbReference type="Proteomes" id="UP000192578">
    <property type="component" value="Unassembled WGS sequence"/>
</dbReference>
<dbReference type="EMBL" id="MTYJ01000002">
    <property type="protein sequence ID" value="OQV25688.1"/>
    <property type="molecule type" value="Genomic_DNA"/>
</dbReference>
<keyword evidence="5" id="KW-0813">Transport</keyword>
<organism evidence="15 16">
    <name type="scientific">Hypsibius exemplaris</name>
    <name type="common">Freshwater tardigrade</name>
    <dbReference type="NCBI Taxonomy" id="2072580"/>
    <lineage>
        <taxon>Eukaryota</taxon>
        <taxon>Metazoa</taxon>
        <taxon>Ecdysozoa</taxon>
        <taxon>Tardigrada</taxon>
        <taxon>Eutardigrada</taxon>
        <taxon>Parachela</taxon>
        <taxon>Hypsibioidea</taxon>
        <taxon>Hypsibiidae</taxon>
        <taxon>Hypsibius</taxon>
    </lineage>
</organism>
<comment type="caution">
    <text evidence="15">The sequence shown here is derived from an EMBL/GenBank/DDBJ whole genome shotgun (WGS) entry which is preliminary data.</text>
</comment>
<comment type="similarity">
    <text evidence="2">Belongs to the Secretory-abundant heat soluble protein (SAHS) family.</text>
</comment>
<dbReference type="GO" id="GO:0008289">
    <property type="term" value="F:lipid binding"/>
    <property type="evidence" value="ECO:0007669"/>
    <property type="project" value="UniProtKB-KW"/>
</dbReference>
<reference evidence="16" key="1">
    <citation type="submission" date="2017-01" db="EMBL/GenBank/DDBJ databases">
        <title>Comparative genomics of anhydrobiosis in the tardigrade Hypsibius dujardini.</title>
        <authorList>
            <person name="Yoshida Y."/>
            <person name="Koutsovoulos G."/>
            <person name="Laetsch D."/>
            <person name="Stevens L."/>
            <person name="Kumar S."/>
            <person name="Horikawa D."/>
            <person name="Ishino K."/>
            <person name="Komine S."/>
            <person name="Tomita M."/>
            <person name="Blaxter M."/>
            <person name="Arakawa K."/>
        </authorList>
    </citation>
    <scope>NUCLEOTIDE SEQUENCE [LARGE SCALE GENOMIC DNA]</scope>
    <source>
        <strain evidence="16">Z151</strain>
    </source>
</reference>
<keyword evidence="10" id="KW-1015">Disulfide bond</keyword>
<dbReference type="GO" id="GO:0031409">
    <property type="term" value="F:pigment binding"/>
    <property type="evidence" value="ECO:0007669"/>
    <property type="project" value="InterPro"/>
</dbReference>
<proteinExistence type="inferred from homology"/>
<name>A0A1W0XE52_HYPEX</name>
<dbReference type="PANTHER" id="PTHR10612:SF34">
    <property type="entry name" value="APOLIPOPROTEIN D"/>
    <property type="match status" value="1"/>
</dbReference>
<evidence type="ECO:0000256" key="7">
    <source>
        <dbReference type="ARBA" id="ARBA00022729"/>
    </source>
</evidence>
<keyword evidence="7 13" id="KW-0732">Signal</keyword>
<gene>
    <name evidence="15" type="ORF">BV898_00619</name>
</gene>
<accession>A0A1W0XE52</accession>
<dbReference type="Gene3D" id="2.40.128.20">
    <property type="match status" value="1"/>
</dbReference>
<evidence type="ECO:0000259" key="14">
    <source>
        <dbReference type="Pfam" id="PF08212"/>
    </source>
</evidence>
<evidence type="ECO:0000256" key="6">
    <source>
        <dbReference type="ARBA" id="ARBA00022525"/>
    </source>
</evidence>
<evidence type="ECO:0000256" key="10">
    <source>
        <dbReference type="ARBA" id="ARBA00023157"/>
    </source>
</evidence>
<evidence type="ECO:0000256" key="9">
    <source>
        <dbReference type="ARBA" id="ARBA00023121"/>
    </source>
</evidence>
<comment type="function">
    <text evidence="12">Secreted heat soluble protein acting as a molecular shield in water-deficient condition. Tardigrade-specific intrinsically disordered proteins (TDPs) are essential for desiccation tolerance by forming non-crystalline amorphous solids upon desiccation, and this vitrified state mirrors their protective capabilities.</text>
</comment>
<dbReference type="PRINTS" id="PR01273">
    <property type="entry name" value="INVTBRTCOLOR"/>
</dbReference>
<evidence type="ECO:0000256" key="12">
    <source>
        <dbReference type="ARBA" id="ARBA00045493"/>
    </source>
</evidence>
<dbReference type="CDD" id="cd19437">
    <property type="entry name" value="lipocalin_apoD-like"/>
    <property type="match status" value="1"/>
</dbReference>
<dbReference type="Pfam" id="PF08212">
    <property type="entry name" value="Lipocalin_2"/>
    <property type="match status" value="1"/>
</dbReference>